<keyword evidence="2" id="KW-0677">Repeat</keyword>
<proteinExistence type="predicted"/>
<gene>
    <name evidence="4" type="ORF">EII34_01400</name>
</gene>
<dbReference type="Pfam" id="PF00581">
    <property type="entry name" value="Rhodanese"/>
    <property type="match status" value="2"/>
</dbReference>
<evidence type="ECO:0000256" key="1">
    <source>
        <dbReference type="ARBA" id="ARBA00022679"/>
    </source>
</evidence>
<dbReference type="InterPro" id="IPR045078">
    <property type="entry name" value="TST/MPST-like"/>
</dbReference>
<feature type="domain" description="Rhodanese" evidence="3">
    <location>
        <begin position="16"/>
        <end position="135"/>
    </location>
</feature>
<dbReference type="Gene3D" id="3.40.250.10">
    <property type="entry name" value="Rhodanese-like domain"/>
    <property type="match status" value="2"/>
</dbReference>
<reference evidence="4 5" key="1">
    <citation type="submission" date="2018-11" db="EMBL/GenBank/DDBJ databases">
        <title>Genomes From Bacteria Associated with the Canine Oral Cavity: a Test Case for Automated Genome-Based Taxonomic Assignment.</title>
        <authorList>
            <person name="Coil D.A."/>
            <person name="Jospin G."/>
            <person name="Darling A.E."/>
            <person name="Wallis C."/>
            <person name="Davis I.J."/>
            <person name="Harris S."/>
            <person name="Eisen J.A."/>
            <person name="Holcombe L.J."/>
            <person name="O'Flynn C."/>
        </authorList>
    </citation>
    <scope>NUCLEOTIDE SEQUENCE [LARGE SCALE GENOMIC DNA]</scope>
    <source>
        <strain evidence="4 5">OH887_COT-365</strain>
    </source>
</reference>
<name>A0A3P1TE37_9ACTN</name>
<dbReference type="CDD" id="cd01448">
    <property type="entry name" value="TST_Repeat_1"/>
    <property type="match status" value="1"/>
</dbReference>
<dbReference type="EMBL" id="RQZG01000001">
    <property type="protein sequence ID" value="RRD07166.1"/>
    <property type="molecule type" value="Genomic_DNA"/>
</dbReference>
<comment type="caution">
    <text evidence="4">The sequence shown here is derived from an EMBL/GenBank/DDBJ whole genome shotgun (WGS) entry which is preliminary data.</text>
</comment>
<protein>
    <submittedName>
        <fullName evidence="4">Sulfurtransferase</fullName>
    </submittedName>
</protein>
<dbReference type="RefSeq" id="WP_124842026.1">
    <property type="nucleotide sequence ID" value="NZ_JAUNKP010000001.1"/>
</dbReference>
<sequence length="277" mass="28954">MTVALIDVPELHALLATGGTTVLDIRYSGPGSAGGREAYVAGHIPGAVFVDMDDELASPAVGPGGRHPLPDAQDFQEAMRRAGVSNDRPVVIYDDWFSIAAARAWWLLRLHGHRDVRVLDGGWRAWRESSSPVATGGEEVSPSDFTPARTDVEAIDAEGAAHLAAGGVLLDARPANRFRGEDETVDPVAGHIPGARSLPALELVDASGRLLAPDVLRHRFEAAGAVANRVGVYCGSGIQAAHVALAATVAGLPTPAVYAGSWSDWITDPSRPVATGE</sequence>
<accession>A0A3P1TE37</accession>
<keyword evidence="1 4" id="KW-0808">Transferase</keyword>
<dbReference type="InterPro" id="IPR001763">
    <property type="entry name" value="Rhodanese-like_dom"/>
</dbReference>
<dbReference type="PANTHER" id="PTHR11364:SF27">
    <property type="entry name" value="SULFURTRANSFERASE"/>
    <property type="match status" value="1"/>
</dbReference>
<dbReference type="Proteomes" id="UP000280819">
    <property type="component" value="Unassembled WGS sequence"/>
</dbReference>
<dbReference type="AlphaFoldDB" id="A0A3P1TE37"/>
<dbReference type="PROSITE" id="PS50206">
    <property type="entry name" value="RHODANESE_3"/>
    <property type="match status" value="2"/>
</dbReference>
<evidence type="ECO:0000313" key="4">
    <source>
        <dbReference type="EMBL" id="RRD07166.1"/>
    </source>
</evidence>
<dbReference type="PANTHER" id="PTHR11364">
    <property type="entry name" value="THIOSULFATE SULFERTANSFERASE"/>
    <property type="match status" value="1"/>
</dbReference>
<evidence type="ECO:0000259" key="3">
    <source>
        <dbReference type="PROSITE" id="PS50206"/>
    </source>
</evidence>
<dbReference type="SMART" id="SM00450">
    <property type="entry name" value="RHOD"/>
    <property type="match status" value="2"/>
</dbReference>
<dbReference type="CDD" id="cd01449">
    <property type="entry name" value="TST_Repeat_2"/>
    <property type="match status" value="1"/>
</dbReference>
<evidence type="ECO:0000313" key="5">
    <source>
        <dbReference type="Proteomes" id="UP000280819"/>
    </source>
</evidence>
<organism evidence="4 5">
    <name type="scientific">Arachnia propionica</name>
    <dbReference type="NCBI Taxonomy" id="1750"/>
    <lineage>
        <taxon>Bacteria</taxon>
        <taxon>Bacillati</taxon>
        <taxon>Actinomycetota</taxon>
        <taxon>Actinomycetes</taxon>
        <taxon>Propionibacteriales</taxon>
        <taxon>Propionibacteriaceae</taxon>
        <taxon>Arachnia</taxon>
    </lineage>
</organism>
<evidence type="ECO:0000256" key="2">
    <source>
        <dbReference type="ARBA" id="ARBA00022737"/>
    </source>
</evidence>
<dbReference type="OrthoDB" id="9770030at2"/>
<dbReference type="InterPro" id="IPR001307">
    <property type="entry name" value="Thiosulphate_STrfase_CS"/>
</dbReference>
<dbReference type="SUPFAM" id="SSF52821">
    <property type="entry name" value="Rhodanese/Cell cycle control phosphatase"/>
    <property type="match status" value="2"/>
</dbReference>
<dbReference type="InterPro" id="IPR036873">
    <property type="entry name" value="Rhodanese-like_dom_sf"/>
</dbReference>
<feature type="domain" description="Rhodanese" evidence="3">
    <location>
        <begin position="163"/>
        <end position="274"/>
    </location>
</feature>
<dbReference type="PROSITE" id="PS00380">
    <property type="entry name" value="RHODANESE_1"/>
    <property type="match status" value="1"/>
</dbReference>
<dbReference type="GO" id="GO:0004792">
    <property type="term" value="F:thiosulfate-cyanide sulfurtransferase activity"/>
    <property type="evidence" value="ECO:0007669"/>
    <property type="project" value="InterPro"/>
</dbReference>